<gene>
    <name evidence="1" type="ORF">S03H2_61184</name>
</gene>
<dbReference type="AlphaFoldDB" id="X1JJ95"/>
<comment type="caution">
    <text evidence="1">The sequence shown here is derived from an EMBL/GenBank/DDBJ whole genome shotgun (WGS) entry which is preliminary data.</text>
</comment>
<feature type="non-terminal residue" evidence="1">
    <location>
        <position position="1"/>
    </location>
</feature>
<dbReference type="EMBL" id="BARU01039477">
    <property type="protein sequence ID" value="GAH81535.1"/>
    <property type="molecule type" value="Genomic_DNA"/>
</dbReference>
<organism evidence="1">
    <name type="scientific">marine sediment metagenome</name>
    <dbReference type="NCBI Taxonomy" id="412755"/>
    <lineage>
        <taxon>unclassified sequences</taxon>
        <taxon>metagenomes</taxon>
        <taxon>ecological metagenomes</taxon>
    </lineage>
</organism>
<accession>X1JJ95</accession>
<sequence>LSKETLKAEPKMARLSFLRLAEVTVLAAKLSANLFHSAAG</sequence>
<name>X1JJ95_9ZZZZ</name>
<evidence type="ECO:0000313" key="1">
    <source>
        <dbReference type="EMBL" id="GAH81535.1"/>
    </source>
</evidence>
<reference evidence="1" key="1">
    <citation type="journal article" date="2014" name="Front. Microbiol.">
        <title>High frequency of phylogenetically diverse reductive dehalogenase-homologous genes in deep subseafloor sedimentary metagenomes.</title>
        <authorList>
            <person name="Kawai M."/>
            <person name="Futagami T."/>
            <person name="Toyoda A."/>
            <person name="Takaki Y."/>
            <person name="Nishi S."/>
            <person name="Hori S."/>
            <person name="Arai W."/>
            <person name="Tsubouchi T."/>
            <person name="Morono Y."/>
            <person name="Uchiyama I."/>
            <person name="Ito T."/>
            <person name="Fujiyama A."/>
            <person name="Inagaki F."/>
            <person name="Takami H."/>
        </authorList>
    </citation>
    <scope>NUCLEOTIDE SEQUENCE</scope>
    <source>
        <strain evidence="1">Expedition CK06-06</strain>
    </source>
</reference>
<protein>
    <submittedName>
        <fullName evidence="1">Uncharacterized protein</fullName>
    </submittedName>
</protein>
<proteinExistence type="predicted"/>